<gene>
    <name evidence="1" type="ORF">SAMN05443637_102134</name>
</gene>
<evidence type="ECO:0000313" key="2">
    <source>
        <dbReference type="Proteomes" id="UP000184363"/>
    </source>
</evidence>
<keyword evidence="2" id="KW-1185">Reference proteome</keyword>
<dbReference type="RefSeq" id="WP_327194731.1">
    <property type="nucleotide sequence ID" value="NZ_CALGVN010000053.1"/>
</dbReference>
<reference evidence="1 2" key="1">
    <citation type="submission" date="2016-11" db="EMBL/GenBank/DDBJ databases">
        <authorList>
            <person name="Jaros S."/>
            <person name="Januszkiewicz K."/>
            <person name="Wedrychowicz H."/>
        </authorList>
    </citation>
    <scope>NUCLEOTIDE SEQUENCE [LARGE SCALE GENOMIC DNA]</scope>
    <source>
        <strain evidence="1 2">DSM 43832</strain>
    </source>
</reference>
<accession>A0A1M6P9P9</accession>
<sequence>MTALIVLTCTPSGIAAVTRFHLPQLAARFGLPDQLRGASAESDCHSSHDNVQS</sequence>
<organism evidence="1 2">
    <name type="scientific">Pseudonocardia thermophila</name>
    <dbReference type="NCBI Taxonomy" id="1848"/>
    <lineage>
        <taxon>Bacteria</taxon>
        <taxon>Bacillati</taxon>
        <taxon>Actinomycetota</taxon>
        <taxon>Actinomycetes</taxon>
        <taxon>Pseudonocardiales</taxon>
        <taxon>Pseudonocardiaceae</taxon>
        <taxon>Pseudonocardia</taxon>
    </lineage>
</organism>
<protein>
    <submittedName>
        <fullName evidence="1">Uncharacterized protein</fullName>
    </submittedName>
</protein>
<dbReference type="EMBL" id="FRAP01000002">
    <property type="protein sequence ID" value="SHK04701.1"/>
    <property type="molecule type" value="Genomic_DNA"/>
</dbReference>
<evidence type="ECO:0000313" key="1">
    <source>
        <dbReference type="EMBL" id="SHK04701.1"/>
    </source>
</evidence>
<dbReference type="Proteomes" id="UP000184363">
    <property type="component" value="Unassembled WGS sequence"/>
</dbReference>
<dbReference type="AlphaFoldDB" id="A0A1M6P9P9"/>
<proteinExistence type="predicted"/>
<name>A0A1M6P9P9_PSETH</name>